<protein>
    <submittedName>
        <fullName evidence="1">Siphovirus ReqiPepy6 Gp37-like family protein</fullName>
    </submittedName>
</protein>
<dbReference type="EMBL" id="CP095045">
    <property type="protein sequence ID" value="UOQ56065.1"/>
    <property type="molecule type" value="Genomic_DNA"/>
</dbReference>
<dbReference type="Proteomes" id="UP000831786">
    <property type="component" value="Chromosome"/>
</dbReference>
<keyword evidence="2" id="KW-1185">Reference proteome</keyword>
<gene>
    <name evidence="1" type="ORF">MUN78_10150</name>
</gene>
<evidence type="ECO:0000313" key="1">
    <source>
        <dbReference type="EMBL" id="UOQ56065.1"/>
    </source>
</evidence>
<proteinExistence type="predicted"/>
<organism evidence="1 2">
    <name type="scientific">Leucobacter allii</name>
    <dbReference type="NCBI Taxonomy" id="2932247"/>
    <lineage>
        <taxon>Bacteria</taxon>
        <taxon>Bacillati</taxon>
        <taxon>Actinomycetota</taxon>
        <taxon>Actinomycetes</taxon>
        <taxon>Micrococcales</taxon>
        <taxon>Microbacteriaceae</taxon>
        <taxon>Leucobacter</taxon>
    </lineage>
</organism>
<dbReference type="RefSeq" id="WP_244726234.1">
    <property type="nucleotide sequence ID" value="NZ_CP095045.1"/>
</dbReference>
<accession>A0ABY4FHC2</accession>
<sequence length="481" mass="52648">MLRYIVERISDGAFLELELPIIVSGAGRKRGGPAGFSGEIVPIVDAYRYAGTDALIVPGGTYIHEEADGVIRGTWIVTRSSFQGASWKIEGDGVSRVFSGRAYKGEFWGVQVDPIAVARHVVEEAQAVPGAQFGITLTGSSSVRVGTDSDLKANAAKQVMDQRKKAWDVYARPRVALQARVRKLSKPHDDAIRVLNRDRRVLYDAYAAAIAGRLPAAEIAARKALVTAKDADIKARRSVKSAAVKDLKDQIADLEITEAPLKESYEAAKEDYETAKDQAEVDEGAWKLLWWDTPDSLDAINEAVEAAGYEWVEWSGWNSARTRILKEIRCVPRVGAKRDNIAFTDDNIIDQVTVEDDATTYANAVIAIGAGEGKAALRVEVGKPDGRPYWPVTVDGKHLTKKAALEAFAWAELGKRQRAQVVKAVRVDASHSNARRGTFDVGDTVLLDVDAGWAGRVRVWRRIEEIEWVGLDIADLMLEGG</sequence>
<name>A0ABY4FHC2_9MICO</name>
<evidence type="ECO:0000313" key="2">
    <source>
        <dbReference type="Proteomes" id="UP000831786"/>
    </source>
</evidence>
<reference evidence="1 2" key="1">
    <citation type="submission" date="2022-04" db="EMBL/GenBank/DDBJ databases">
        <title>Leucobacter sp. isolated from rhizosphere of garlic.</title>
        <authorList>
            <person name="Won M."/>
            <person name="Lee C.-M."/>
            <person name="Woen H.-Y."/>
            <person name="Kwon S.-W."/>
        </authorList>
    </citation>
    <scope>NUCLEOTIDE SEQUENCE [LARGE SCALE GENOMIC DNA]</scope>
    <source>
        <strain evidence="1 2">H21R-40</strain>
    </source>
</reference>